<comment type="subcellular location">
    <subcellularLocation>
        <location evidence="1 7">Bacterial flagellum basal body</location>
    </subcellularLocation>
</comment>
<proteinExistence type="inferred from homology"/>
<organism evidence="11">
    <name type="scientific">uncultured spirochete</name>
    <dbReference type="NCBI Taxonomy" id="156406"/>
    <lineage>
        <taxon>Bacteria</taxon>
        <taxon>Pseudomonadati</taxon>
        <taxon>Spirochaetota</taxon>
        <taxon>Spirochaetia</taxon>
        <taxon>Spirochaetales</taxon>
        <taxon>environmental samples</taxon>
    </lineage>
</organism>
<evidence type="ECO:0000256" key="1">
    <source>
        <dbReference type="ARBA" id="ARBA00004117"/>
    </source>
</evidence>
<dbReference type="AlphaFoldDB" id="A0A224AT12"/>
<dbReference type="PANTHER" id="PTHR30435">
    <property type="entry name" value="FLAGELLAR PROTEIN"/>
    <property type="match status" value="1"/>
</dbReference>
<evidence type="ECO:0000313" key="11">
    <source>
        <dbReference type="EMBL" id="BBA20438.1"/>
    </source>
</evidence>
<dbReference type="InterPro" id="IPR012834">
    <property type="entry name" value="FlgG_G_neg"/>
</dbReference>
<dbReference type="PANTHER" id="PTHR30435:SF19">
    <property type="entry name" value="FLAGELLAR BASAL-BODY ROD PROTEIN FLGG"/>
    <property type="match status" value="1"/>
</dbReference>
<evidence type="ECO:0000259" key="10">
    <source>
        <dbReference type="Pfam" id="PF22692"/>
    </source>
</evidence>
<evidence type="ECO:0000256" key="2">
    <source>
        <dbReference type="ARBA" id="ARBA00009677"/>
    </source>
</evidence>
<dbReference type="Pfam" id="PF22692">
    <property type="entry name" value="LlgE_F_G_D1"/>
    <property type="match status" value="1"/>
</dbReference>
<name>A0A224AT12_9SPIR</name>
<dbReference type="InterPro" id="IPR037925">
    <property type="entry name" value="FlgE/F/G-like"/>
</dbReference>
<accession>A0A224AT12</accession>
<evidence type="ECO:0000256" key="7">
    <source>
        <dbReference type="RuleBase" id="RU362116"/>
    </source>
</evidence>
<feature type="domain" description="Flagellar basal-body/hook protein C-terminal" evidence="9">
    <location>
        <begin position="220"/>
        <end position="265"/>
    </location>
</feature>
<evidence type="ECO:0000256" key="5">
    <source>
        <dbReference type="ARBA" id="ARBA00025933"/>
    </source>
</evidence>
<dbReference type="Pfam" id="PF00460">
    <property type="entry name" value="Flg_bb_rod"/>
    <property type="match status" value="1"/>
</dbReference>
<evidence type="ECO:0000256" key="6">
    <source>
        <dbReference type="NCBIfam" id="TIGR02488"/>
    </source>
</evidence>
<feature type="domain" description="Flagellar hook protein FlgE/F/G-like D1" evidence="10">
    <location>
        <begin position="97"/>
        <end position="161"/>
    </location>
</feature>
<comment type="similarity">
    <text evidence="2 7">Belongs to the flagella basal body rod proteins family.</text>
</comment>
<gene>
    <name evidence="11" type="primary">FlgG</name>
</gene>
<dbReference type="GO" id="GO:0009426">
    <property type="term" value="C:bacterial-type flagellum basal body, distal rod"/>
    <property type="evidence" value="ECO:0007669"/>
    <property type="project" value="UniProtKB-UniRule"/>
</dbReference>
<evidence type="ECO:0000256" key="4">
    <source>
        <dbReference type="ARBA" id="ARBA00023143"/>
    </source>
</evidence>
<protein>
    <recommendedName>
        <fullName evidence="3 6">Flagellar basal-body rod protein FlgG</fullName>
    </recommendedName>
</protein>
<dbReference type="InterPro" id="IPR019776">
    <property type="entry name" value="Flagellar_basal_body_rod_CS"/>
</dbReference>
<dbReference type="GO" id="GO:0071978">
    <property type="term" value="P:bacterial-type flagellum-dependent swarming motility"/>
    <property type="evidence" value="ECO:0007669"/>
    <property type="project" value="TreeGrafter"/>
</dbReference>
<evidence type="ECO:0000259" key="9">
    <source>
        <dbReference type="Pfam" id="PF06429"/>
    </source>
</evidence>
<dbReference type="InterPro" id="IPR010930">
    <property type="entry name" value="Flg_bb/hook_C_dom"/>
</dbReference>
<dbReference type="NCBIfam" id="TIGR03506">
    <property type="entry name" value="FlgEFG_subfam"/>
    <property type="match status" value="2"/>
</dbReference>
<feature type="domain" description="Flagellar basal body rod protein N-terminal" evidence="8">
    <location>
        <begin position="7"/>
        <end position="35"/>
    </location>
</feature>
<dbReference type="InterPro" id="IPR020013">
    <property type="entry name" value="Flagellar_FlgE/F/G"/>
</dbReference>
<reference evidence="11" key="1">
    <citation type="submission" date="2017-07" db="EMBL/GenBank/DDBJ databases">
        <title>Development of Polymerase Chain Reaction Assays for diagnosis of Akoya oyster disease.</title>
        <authorList>
            <person name="Matsuyama T."/>
        </authorList>
    </citation>
    <scope>NUCLEOTIDE SEQUENCE</scope>
</reference>
<dbReference type="InterPro" id="IPR053967">
    <property type="entry name" value="LlgE_F_G-like_D1"/>
</dbReference>
<dbReference type="PROSITE" id="PS00588">
    <property type="entry name" value="FLAGELLA_BB_ROD"/>
    <property type="match status" value="1"/>
</dbReference>
<dbReference type="SUPFAM" id="SSF117143">
    <property type="entry name" value="Flagellar hook protein flgE"/>
    <property type="match status" value="1"/>
</dbReference>
<dbReference type="Pfam" id="PF06429">
    <property type="entry name" value="Flg_bbr_C"/>
    <property type="match status" value="1"/>
</dbReference>
<comment type="subunit">
    <text evidence="5">The basal body constitutes a major portion of the flagellar organelle and consists of four rings (L,P,S, and M) mounted on a central rod. The rod consists of about 26 subunits of FlgG in the distal portion, and FlgB, FlgC and FlgF are thought to build up the proximal portion of the rod with about 6 subunits each.</text>
</comment>
<evidence type="ECO:0000259" key="8">
    <source>
        <dbReference type="Pfam" id="PF00460"/>
    </source>
</evidence>
<sequence length="267" mass="29408">MVYSLWTAAGGMSGQQLNIDSIANNLSNVNTIGYKKSRTDFQDLFYQTYKTAGTRSDLNSTYPVGIQVGGGSKPSSTQVLFAQGNLQKTGVKSDLCINGEGFFRVKMQDGSIAYTRDGSFKIDSEGYLVNSNGYYLDPPIQFDDDFIKESIKIMQNGDVYYKSSSMEKDDEFYLAGRILLTRFVNPAGLSRVGKNLYKQTSGSGNSFDGIASTLGYGSIQQGFLEMSNVQIVEELVSMIVAQRAYEFNSKAIQTTDSMLMTAVNIKR</sequence>
<dbReference type="EMBL" id="LC312649">
    <property type="protein sequence ID" value="BBA20438.1"/>
    <property type="molecule type" value="Genomic_DNA"/>
</dbReference>
<dbReference type="NCBIfam" id="TIGR02488">
    <property type="entry name" value="flgG_G_neg"/>
    <property type="match status" value="1"/>
</dbReference>
<keyword evidence="11" id="KW-0969">Cilium</keyword>
<keyword evidence="4 7" id="KW-0975">Bacterial flagellum</keyword>
<dbReference type="InterPro" id="IPR001444">
    <property type="entry name" value="Flag_bb_rod_N"/>
</dbReference>
<keyword evidence="11" id="KW-0966">Cell projection</keyword>
<keyword evidence="11" id="KW-0282">Flagellum</keyword>
<evidence type="ECO:0000256" key="3">
    <source>
        <dbReference type="ARBA" id="ARBA00017948"/>
    </source>
</evidence>